<evidence type="ECO:0000256" key="7">
    <source>
        <dbReference type="RuleBase" id="RU000477"/>
    </source>
</evidence>
<comment type="subcellular location">
    <subcellularLocation>
        <location evidence="1">Membrane</location>
        <topology evidence="1">Multi-pass membrane protein</topology>
    </subcellularLocation>
</comment>
<evidence type="ECO:0000256" key="3">
    <source>
        <dbReference type="ARBA" id="ARBA00022448"/>
    </source>
</evidence>
<dbReference type="PRINTS" id="PR00783">
    <property type="entry name" value="MINTRINSICP"/>
</dbReference>
<keyword evidence="10" id="KW-1185">Reference proteome</keyword>
<evidence type="ECO:0000256" key="6">
    <source>
        <dbReference type="ARBA" id="ARBA00023136"/>
    </source>
</evidence>
<feature type="transmembrane region" description="Helical" evidence="8">
    <location>
        <begin position="167"/>
        <end position="191"/>
    </location>
</feature>
<dbReference type="RefSeq" id="WP_089837620.1">
    <property type="nucleotide sequence ID" value="NZ_FOZL01000001.1"/>
</dbReference>
<comment type="similarity">
    <text evidence="2 7">Belongs to the MIP/aquaporin (TC 1.A.8) family.</text>
</comment>
<dbReference type="AlphaFoldDB" id="A0A1I6LUA0"/>
<dbReference type="SUPFAM" id="SSF81338">
    <property type="entry name" value="Aquaporin-like"/>
    <property type="match status" value="1"/>
</dbReference>
<dbReference type="InterPro" id="IPR023271">
    <property type="entry name" value="Aquaporin-like"/>
</dbReference>
<keyword evidence="6 8" id="KW-0472">Membrane</keyword>
<name>A0A1I6LUA0_9BACT</name>
<sequence>MLTPFFGEFMGTLVIILLGEGTNAAVSLKGSKAENSGWIVVAAGWGFAVFCGVITAIACGSPGAHLNPAVTIAVAIKTGDYSSMLSFFAAQFLGAFVGAVLVWLFYKDHFAITEDQGTKLGVFCTAPAIRNPLSNLFSEVLGTAVLLLVIGCIGAKTFAPAGPAPGLAPYLVGILVWAIGLGLGGTTGYAINPARDLGPRTAHALLPIPGKGGSDWGYAWIPVVGPVVGAILIGLFLRLSGI</sequence>
<gene>
    <name evidence="9" type="ORF">SAMN05421771_1261</name>
</gene>
<dbReference type="PANTHER" id="PTHR43829:SF9">
    <property type="entry name" value="AQUAPORIN-9"/>
    <property type="match status" value="1"/>
</dbReference>
<dbReference type="Gene3D" id="1.20.1080.10">
    <property type="entry name" value="Glycerol uptake facilitator protein"/>
    <property type="match status" value="1"/>
</dbReference>
<evidence type="ECO:0000256" key="4">
    <source>
        <dbReference type="ARBA" id="ARBA00022692"/>
    </source>
</evidence>
<protein>
    <submittedName>
        <fullName evidence="9">Glycerol uptake facilitator protein</fullName>
    </submittedName>
</protein>
<accession>A0A1I6LUA0</accession>
<feature type="transmembrane region" description="Helical" evidence="8">
    <location>
        <begin position="136"/>
        <end position="155"/>
    </location>
</feature>
<dbReference type="Proteomes" id="UP000199024">
    <property type="component" value="Unassembled WGS sequence"/>
</dbReference>
<evidence type="ECO:0000256" key="2">
    <source>
        <dbReference type="ARBA" id="ARBA00006175"/>
    </source>
</evidence>
<proteinExistence type="inferred from homology"/>
<evidence type="ECO:0000256" key="1">
    <source>
        <dbReference type="ARBA" id="ARBA00004141"/>
    </source>
</evidence>
<reference evidence="9 10" key="1">
    <citation type="submission" date="2016-10" db="EMBL/GenBank/DDBJ databases">
        <authorList>
            <person name="de Groot N.N."/>
        </authorList>
    </citation>
    <scope>NUCLEOTIDE SEQUENCE [LARGE SCALE GENOMIC DNA]</scope>
    <source>
        <strain evidence="9 10">DSM 21001</strain>
    </source>
</reference>
<dbReference type="InterPro" id="IPR022357">
    <property type="entry name" value="MIP_CS"/>
</dbReference>
<evidence type="ECO:0000256" key="8">
    <source>
        <dbReference type="SAM" id="Phobius"/>
    </source>
</evidence>
<dbReference type="InterPro" id="IPR050363">
    <property type="entry name" value="MIP/Aquaporin"/>
</dbReference>
<dbReference type="GO" id="GO:0015254">
    <property type="term" value="F:glycerol channel activity"/>
    <property type="evidence" value="ECO:0007669"/>
    <property type="project" value="TreeGrafter"/>
</dbReference>
<dbReference type="EMBL" id="FOZL01000001">
    <property type="protein sequence ID" value="SFS06852.1"/>
    <property type="molecule type" value="Genomic_DNA"/>
</dbReference>
<dbReference type="PANTHER" id="PTHR43829">
    <property type="entry name" value="AQUAPORIN OR AQUAGLYCEROPORIN RELATED"/>
    <property type="match status" value="1"/>
</dbReference>
<keyword evidence="3 7" id="KW-0813">Transport</keyword>
<organism evidence="9 10">
    <name type="scientific">Granulicella pectinivorans</name>
    <dbReference type="NCBI Taxonomy" id="474950"/>
    <lineage>
        <taxon>Bacteria</taxon>
        <taxon>Pseudomonadati</taxon>
        <taxon>Acidobacteriota</taxon>
        <taxon>Terriglobia</taxon>
        <taxon>Terriglobales</taxon>
        <taxon>Acidobacteriaceae</taxon>
        <taxon>Granulicella</taxon>
    </lineage>
</organism>
<dbReference type="STRING" id="474950.SAMN05421771_1261"/>
<evidence type="ECO:0000313" key="10">
    <source>
        <dbReference type="Proteomes" id="UP000199024"/>
    </source>
</evidence>
<feature type="transmembrane region" description="Helical" evidence="8">
    <location>
        <begin position="217"/>
        <end position="237"/>
    </location>
</feature>
<feature type="transmembrane region" description="Helical" evidence="8">
    <location>
        <begin position="85"/>
        <end position="106"/>
    </location>
</feature>
<dbReference type="PROSITE" id="PS00221">
    <property type="entry name" value="MIP"/>
    <property type="match status" value="1"/>
</dbReference>
<keyword evidence="5 8" id="KW-1133">Transmembrane helix</keyword>
<evidence type="ECO:0000256" key="5">
    <source>
        <dbReference type="ARBA" id="ARBA00022989"/>
    </source>
</evidence>
<dbReference type="Pfam" id="PF00230">
    <property type="entry name" value="MIP"/>
    <property type="match status" value="1"/>
</dbReference>
<feature type="transmembrane region" description="Helical" evidence="8">
    <location>
        <begin position="40"/>
        <end position="64"/>
    </location>
</feature>
<keyword evidence="4 7" id="KW-0812">Transmembrane</keyword>
<evidence type="ECO:0000313" key="9">
    <source>
        <dbReference type="EMBL" id="SFS06852.1"/>
    </source>
</evidence>
<dbReference type="InterPro" id="IPR000425">
    <property type="entry name" value="MIP"/>
</dbReference>
<dbReference type="OrthoDB" id="9807293at2"/>
<dbReference type="GO" id="GO:0005886">
    <property type="term" value="C:plasma membrane"/>
    <property type="evidence" value="ECO:0007669"/>
    <property type="project" value="TreeGrafter"/>
</dbReference>